<dbReference type="EMBL" id="JAAGAA010000002">
    <property type="protein sequence ID" value="NDV11655.1"/>
    <property type="molecule type" value="Genomic_DNA"/>
</dbReference>
<accession>A0A6B2KN99</accession>
<name>A0A6B2KN99_9NEIS</name>
<organism evidence="1 2">
    <name type="scientific">Crenobacter caeni</name>
    <dbReference type="NCBI Taxonomy" id="2705474"/>
    <lineage>
        <taxon>Bacteria</taxon>
        <taxon>Pseudomonadati</taxon>
        <taxon>Pseudomonadota</taxon>
        <taxon>Betaproteobacteria</taxon>
        <taxon>Neisseriales</taxon>
        <taxon>Neisseriaceae</taxon>
        <taxon>Crenobacter</taxon>
    </lineage>
</organism>
<protein>
    <submittedName>
        <fullName evidence="1">Uncharacterized protein</fullName>
    </submittedName>
</protein>
<dbReference type="AlphaFoldDB" id="A0A6B2KN99"/>
<sequence>MQNGALRSRYDWRALCRRVRLMRVAPNKRAEGRAILAEIRRMIDAAGQGK</sequence>
<comment type="caution">
    <text evidence="1">The sequence shown here is derived from an EMBL/GenBank/DDBJ whole genome shotgun (WGS) entry which is preliminary data.</text>
</comment>
<evidence type="ECO:0000313" key="1">
    <source>
        <dbReference type="EMBL" id="NDV11655.1"/>
    </source>
</evidence>
<dbReference type="Proteomes" id="UP000482578">
    <property type="component" value="Unassembled WGS sequence"/>
</dbReference>
<gene>
    <name evidence="1" type="ORF">GZH52_02435</name>
</gene>
<reference evidence="1 2" key="1">
    <citation type="submission" date="2020-02" db="EMBL/GenBank/DDBJ databases">
        <authorList>
            <person name="Yang Z."/>
        </authorList>
    </citation>
    <scope>NUCLEOTIDE SEQUENCE [LARGE SCALE GENOMIC DNA]</scope>
    <source>
        <strain evidence="1 2">HX-7-9</strain>
    </source>
</reference>
<proteinExistence type="predicted"/>
<dbReference type="RefSeq" id="WP_163314925.1">
    <property type="nucleotide sequence ID" value="NZ_JAAGAA010000002.1"/>
</dbReference>
<evidence type="ECO:0000313" key="2">
    <source>
        <dbReference type="Proteomes" id="UP000482578"/>
    </source>
</evidence>
<keyword evidence="2" id="KW-1185">Reference proteome</keyword>